<feature type="chain" id="PRO_5032710485" evidence="2">
    <location>
        <begin position="40"/>
        <end position="283"/>
    </location>
</feature>
<feature type="region of interest" description="Disordered" evidence="1">
    <location>
        <begin position="40"/>
        <end position="118"/>
    </location>
</feature>
<sequence length="283" mass="28278">MSKSIRNQLATGVAAAALAVGIFAAAPLVTDLAASQAWAQGQGQGGRGGPAESRGQGAAGGGSAVGGAPAGRGHGQPTTTGAPEGRGGDRGQRGPSADSDGTPHRGQPLPGERGGRPVWAGDGAIPVVELGRLNVARAPARVLEARYAELLANWATIGVTSMTLGGVTYTVAELYSLPAAQFAALLAAYYDQITRIDSPLENLGLLRTLYLNPSNMLPGVTPASTNDLAAIAIASASDKTIPVTNETVIALSTILGLNILASDVPTIAAAAELVRQAIVAGHG</sequence>
<name>A0A840XRL9_9PROT</name>
<evidence type="ECO:0000313" key="3">
    <source>
        <dbReference type="EMBL" id="MBB5689319.1"/>
    </source>
</evidence>
<organism evidence="3 4">
    <name type="scientific">Neoroseomonas alkaliterrae</name>
    <dbReference type="NCBI Taxonomy" id="1452450"/>
    <lineage>
        <taxon>Bacteria</taxon>
        <taxon>Pseudomonadati</taxon>
        <taxon>Pseudomonadota</taxon>
        <taxon>Alphaproteobacteria</taxon>
        <taxon>Acetobacterales</taxon>
        <taxon>Acetobacteraceae</taxon>
        <taxon>Neoroseomonas</taxon>
    </lineage>
</organism>
<evidence type="ECO:0000313" key="4">
    <source>
        <dbReference type="Proteomes" id="UP000562254"/>
    </source>
</evidence>
<feature type="signal peptide" evidence="2">
    <location>
        <begin position="1"/>
        <end position="39"/>
    </location>
</feature>
<comment type="caution">
    <text evidence="3">The sequence shown here is derived from an EMBL/GenBank/DDBJ whole genome shotgun (WGS) entry which is preliminary data.</text>
</comment>
<evidence type="ECO:0000256" key="1">
    <source>
        <dbReference type="SAM" id="MobiDB-lite"/>
    </source>
</evidence>
<reference evidence="3 4" key="1">
    <citation type="submission" date="2020-08" db="EMBL/GenBank/DDBJ databases">
        <title>Genomic Encyclopedia of Type Strains, Phase IV (KMG-IV): sequencing the most valuable type-strain genomes for metagenomic binning, comparative biology and taxonomic classification.</title>
        <authorList>
            <person name="Goeker M."/>
        </authorList>
    </citation>
    <scope>NUCLEOTIDE SEQUENCE [LARGE SCALE GENOMIC DNA]</scope>
    <source>
        <strain evidence="3 4">DSM 25895</strain>
    </source>
</reference>
<keyword evidence="4" id="KW-1185">Reference proteome</keyword>
<feature type="compositionally biased region" description="Gly residues" evidence="1">
    <location>
        <begin position="57"/>
        <end position="74"/>
    </location>
</feature>
<dbReference type="RefSeq" id="WP_184482989.1">
    <property type="nucleotide sequence ID" value="NZ_JACIJE010000003.1"/>
</dbReference>
<dbReference type="EMBL" id="JACIJE010000003">
    <property type="protein sequence ID" value="MBB5689319.1"/>
    <property type="molecule type" value="Genomic_DNA"/>
</dbReference>
<dbReference type="AlphaFoldDB" id="A0A840XRL9"/>
<dbReference type="Proteomes" id="UP000562254">
    <property type="component" value="Unassembled WGS sequence"/>
</dbReference>
<gene>
    <name evidence="3" type="ORF">FHS88_001444</name>
</gene>
<evidence type="ECO:0000256" key="2">
    <source>
        <dbReference type="SAM" id="SignalP"/>
    </source>
</evidence>
<keyword evidence="2" id="KW-0732">Signal</keyword>
<protein>
    <submittedName>
        <fullName evidence="3">Uncharacterized protein</fullName>
    </submittedName>
</protein>
<proteinExistence type="predicted"/>
<accession>A0A840XRL9</accession>